<evidence type="ECO:0000256" key="5">
    <source>
        <dbReference type="ARBA" id="ARBA00023125"/>
    </source>
</evidence>
<accession>A0AAV6ZUJ6</accession>
<dbReference type="Pfam" id="PF05192">
    <property type="entry name" value="MutS_III"/>
    <property type="match status" value="1"/>
</dbReference>
<evidence type="ECO:0000259" key="10">
    <source>
        <dbReference type="PROSITE" id="PS00486"/>
    </source>
</evidence>
<dbReference type="PROSITE" id="PS00486">
    <property type="entry name" value="DNA_MISMATCH_REPAIR_2"/>
    <property type="match status" value="1"/>
</dbReference>
<dbReference type="SUPFAM" id="SSF52540">
    <property type="entry name" value="P-loop containing nucleoside triphosphate hydrolases"/>
    <property type="match status" value="1"/>
</dbReference>
<evidence type="ECO:0000256" key="1">
    <source>
        <dbReference type="ARBA" id="ARBA00006271"/>
    </source>
</evidence>
<evidence type="ECO:0000256" key="3">
    <source>
        <dbReference type="ARBA" id="ARBA00022763"/>
    </source>
</evidence>
<keyword evidence="4" id="KW-0067">ATP-binding</keyword>
<dbReference type="Gene3D" id="1.10.1420.10">
    <property type="match status" value="1"/>
</dbReference>
<organism evidence="11 12">
    <name type="scientific">Engystomops pustulosus</name>
    <name type="common">Tungara frog</name>
    <name type="synonym">Physalaemus pustulosus</name>
    <dbReference type="NCBI Taxonomy" id="76066"/>
    <lineage>
        <taxon>Eukaryota</taxon>
        <taxon>Metazoa</taxon>
        <taxon>Chordata</taxon>
        <taxon>Craniata</taxon>
        <taxon>Vertebrata</taxon>
        <taxon>Euteleostomi</taxon>
        <taxon>Amphibia</taxon>
        <taxon>Batrachia</taxon>
        <taxon>Anura</taxon>
        <taxon>Neobatrachia</taxon>
        <taxon>Hyloidea</taxon>
        <taxon>Leptodactylidae</taxon>
        <taxon>Leiuperinae</taxon>
        <taxon>Engystomops</taxon>
    </lineage>
</organism>
<comment type="caution">
    <text evidence="11">The sequence shown here is derived from an EMBL/GenBank/DDBJ whole genome shotgun (WGS) entry which is preliminary data.</text>
</comment>
<dbReference type="GO" id="GO:0005634">
    <property type="term" value="C:nucleus"/>
    <property type="evidence" value="ECO:0007669"/>
    <property type="project" value="TreeGrafter"/>
</dbReference>
<dbReference type="FunFam" id="1.10.1420.10:FF:000008">
    <property type="entry name" value="MutS homolog 5 (E. coli)"/>
    <property type="match status" value="1"/>
</dbReference>
<evidence type="ECO:0000313" key="11">
    <source>
        <dbReference type="EMBL" id="KAG8552844.1"/>
    </source>
</evidence>
<comment type="similarity">
    <text evidence="1">Belongs to the DNA mismatch repair MutS family.</text>
</comment>
<evidence type="ECO:0000256" key="6">
    <source>
        <dbReference type="ARBA" id="ARBA00023204"/>
    </source>
</evidence>
<dbReference type="SMART" id="SM00533">
    <property type="entry name" value="MUTSd"/>
    <property type="match status" value="1"/>
</dbReference>
<dbReference type="InterPro" id="IPR045076">
    <property type="entry name" value="MutS"/>
</dbReference>
<name>A0AAV6ZUJ6_ENGPU</name>
<dbReference type="GO" id="GO:0030983">
    <property type="term" value="F:mismatched DNA binding"/>
    <property type="evidence" value="ECO:0007669"/>
    <property type="project" value="InterPro"/>
</dbReference>
<feature type="domain" description="DNA mismatch repair proteins mutS family" evidence="10">
    <location>
        <begin position="643"/>
        <end position="659"/>
    </location>
</feature>
<dbReference type="SMART" id="SM00534">
    <property type="entry name" value="MUTSac"/>
    <property type="match status" value="1"/>
</dbReference>
<dbReference type="InterPro" id="IPR000432">
    <property type="entry name" value="DNA_mismatch_repair_MutS_C"/>
</dbReference>
<sequence length="775" mass="87527">MDPLQTPQEIIIADSQEDEESPTEIYLSVLWQSGQLAAAFYNTGDCSVHFMPDTPESEQLRLLARVIADLQPRCLVTSAKQDQNLSDFLRSLNPGPDGAADGRFTAEICLFPRVDFALPICKQRVLSGNFSFLPSNLSDPEKILHLSSIIPFDCPLMVSALGGLLKFLDRRRIGVELENSNVAVPILSIKKYVMTDILDVDQDTFRVLQIFKSESHPSVYKMCSGGKEGLSLFGLLNRCQCKWGENRMRLWFLRPTCNQAELKSRLDVIEFFMAPLNQETTGNIKGCLRNIKNIPLILKHMTLFNTKVSDWQSLYKTVYNAVCIGEICRLLPQSVTLFSRISSAFSSDLHYIACIISKVVDFEESVREKRFSIKPQVDPTVDDKKRRMQGLSDLLTEVARRELETLDSQIPSCSVVYIPLIGYLLSIERLPYMHDKKDFEIEGLDFMFLSNNRLHYRSERTKELDAVLGDLLCEIRDHEIIIMHELQKTILEKSPVLHEVIEYIGQLDALLAMAISARENGYVRPCYTSNNIIRIQEGRHPLMVFCSATFVPNSATTEEQEKRIKILTGPNSCGKSLYLKQVGLIVFMAMIGSYVPASYAEIGPIDGIFTRLQTQESVSLGLSTFMIDLNQVSRAVNNATSNSLILIDEFGKGTNTVDGLSLLASLLRHWIQQGSSCPHIFLSTNFHSLIQMKILPESPILHYQTFEWCLDGEELVFFYQLKDGDSEVSQAARVASMAGMPEEIIKRGVVVSELFRRGYAIQCLDEATRQEKLDE</sequence>
<evidence type="ECO:0000256" key="9">
    <source>
        <dbReference type="ARBA" id="ARBA00071136"/>
    </source>
</evidence>
<evidence type="ECO:0000256" key="2">
    <source>
        <dbReference type="ARBA" id="ARBA00022741"/>
    </source>
</evidence>
<dbReference type="InterPro" id="IPR007696">
    <property type="entry name" value="DNA_mismatch_repair_MutS_core"/>
</dbReference>
<dbReference type="EMBL" id="WNYA01000010">
    <property type="protein sequence ID" value="KAG8552844.1"/>
    <property type="molecule type" value="Genomic_DNA"/>
</dbReference>
<dbReference type="InterPro" id="IPR036187">
    <property type="entry name" value="DNA_mismatch_repair_MutS_sf"/>
</dbReference>
<keyword evidence="6" id="KW-0234">DNA repair</keyword>
<comment type="function">
    <text evidence="8">Involved in DNA mismatch repair and meiotic recombination processes. Facilitates crossovers between homologs during meiosis.</text>
</comment>
<dbReference type="PANTHER" id="PTHR11361">
    <property type="entry name" value="DNA MISMATCH REPAIR PROTEIN MUTS FAMILY MEMBER"/>
    <property type="match status" value="1"/>
</dbReference>
<dbReference type="SUPFAM" id="SSF48334">
    <property type="entry name" value="DNA repair protein MutS, domain III"/>
    <property type="match status" value="1"/>
</dbReference>
<protein>
    <recommendedName>
        <fullName evidence="9">MutS protein homolog 5</fullName>
    </recommendedName>
</protein>
<evidence type="ECO:0000256" key="4">
    <source>
        <dbReference type="ARBA" id="ARBA00022840"/>
    </source>
</evidence>
<dbReference type="PANTHER" id="PTHR11361:SF20">
    <property type="entry name" value="MUTS PROTEIN HOMOLOG 5"/>
    <property type="match status" value="1"/>
</dbReference>
<keyword evidence="2" id="KW-0547">Nucleotide-binding</keyword>
<dbReference type="FunFam" id="3.40.50.300:FF:000820">
    <property type="entry name" value="MutS homolog 5 (E. coli)"/>
    <property type="match status" value="1"/>
</dbReference>
<dbReference type="InterPro" id="IPR027417">
    <property type="entry name" value="P-loop_NTPase"/>
</dbReference>
<keyword evidence="3" id="KW-0227">DNA damage</keyword>
<dbReference type="Gene3D" id="3.40.50.300">
    <property type="entry name" value="P-loop containing nucleotide triphosphate hydrolases"/>
    <property type="match status" value="1"/>
</dbReference>
<dbReference type="CDD" id="cd03281">
    <property type="entry name" value="ABC_MSH5_euk"/>
    <property type="match status" value="1"/>
</dbReference>
<evidence type="ECO:0000256" key="7">
    <source>
        <dbReference type="ARBA" id="ARBA00023254"/>
    </source>
</evidence>
<keyword evidence="12" id="KW-1185">Reference proteome</keyword>
<dbReference type="GO" id="GO:0005524">
    <property type="term" value="F:ATP binding"/>
    <property type="evidence" value="ECO:0007669"/>
    <property type="project" value="UniProtKB-KW"/>
</dbReference>
<dbReference type="GO" id="GO:0051026">
    <property type="term" value="P:chiasma assembly"/>
    <property type="evidence" value="ECO:0007669"/>
    <property type="project" value="TreeGrafter"/>
</dbReference>
<dbReference type="GO" id="GO:0140664">
    <property type="term" value="F:ATP-dependent DNA damage sensor activity"/>
    <property type="evidence" value="ECO:0007669"/>
    <property type="project" value="InterPro"/>
</dbReference>
<dbReference type="Pfam" id="PF00488">
    <property type="entry name" value="MutS_V"/>
    <property type="match status" value="1"/>
</dbReference>
<gene>
    <name evidence="11" type="ORF">GDO81_003107</name>
</gene>
<evidence type="ECO:0000313" key="12">
    <source>
        <dbReference type="Proteomes" id="UP000824782"/>
    </source>
</evidence>
<reference evidence="11" key="1">
    <citation type="thesis" date="2020" institute="ProQuest LLC" country="789 East Eisenhower Parkway, Ann Arbor, MI, USA">
        <title>Comparative Genomics and Chromosome Evolution.</title>
        <authorList>
            <person name="Mudd A.B."/>
        </authorList>
    </citation>
    <scope>NUCLEOTIDE SEQUENCE</scope>
    <source>
        <strain evidence="11">237g6f4</strain>
        <tissue evidence="11">Blood</tissue>
    </source>
</reference>
<dbReference type="GO" id="GO:0006298">
    <property type="term" value="P:mismatch repair"/>
    <property type="evidence" value="ECO:0007669"/>
    <property type="project" value="InterPro"/>
</dbReference>
<keyword evidence="5" id="KW-0238">DNA-binding</keyword>
<keyword evidence="7" id="KW-0469">Meiosis</keyword>
<dbReference type="Proteomes" id="UP000824782">
    <property type="component" value="Unassembled WGS sequence"/>
</dbReference>
<evidence type="ECO:0000256" key="8">
    <source>
        <dbReference type="ARBA" id="ARBA00057350"/>
    </source>
</evidence>
<proteinExistence type="inferred from homology"/>
<dbReference type="AlphaFoldDB" id="A0AAV6ZUJ6"/>